<evidence type="ECO:0000256" key="6">
    <source>
        <dbReference type="SAM" id="Phobius"/>
    </source>
</evidence>
<dbReference type="Proteomes" id="UP000590564">
    <property type="component" value="Unassembled WGS sequence"/>
</dbReference>
<dbReference type="Pfam" id="PF01895">
    <property type="entry name" value="PhoU"/>
    <property type="match status" value="2"/>
</dbReference>
<evidence type="ECO:0000259" key="7">
    <source>
        <dbReference type="Pfam" id="PF01895"/>
    </source>
</evidence>
<name>A0A2L1C8M3_METMI</name>
<dbReference type="InterPro" id="IPR004633">
    <property type="entry name" value="NaPi_cotrn-rel/YqeW-like"/>
</dbReference>
<evidence type="ECO:0000256" key="2">
    <source>
        <dbReference type="ARBA" id="ARBA00022475"/>
    </source>
</evidence>
<evidence type="ECO:0000313" key="13">
    <source>
        <dbReference type="Proteomes" id="UP000590564"/>
    </source>
</evidence>
<accession>A0A2L1C8M3</accession>
<evidence type="ECO:0000313" key="8">
    <source>
        <dbReference type="EMBL" id="AVB75728.1"/>
    </source>
</evidence>
<evidence type="ECO:0000313" key="10">
    <source>
        <dbReference type="EMBL" id="MBB6497070.1"/>
    </source>
</evidence>
<dbReference type="PANTHER" id="PTHR10010:SF46">
    <property type="entry name" value="SODIUM-DEPENDENT PHOSPHATE TRANSPORT PROTEIN 2B"/>
    <property type="match status" value="1"/>
</dbReference>
<dbReference type="RefSeq" id="WP_104837382.1">
    <property type="nucleotide sequence ID" value="NZ_CP026606.1"/>
</dbReference>
<dbReference type="AlphaFoldDB" id="A0A2L1C8M3"/>
<feature type="transmembrane region" description="Helical" evidence="6">
    <location>
        <begin position="173"/>
        <end position="200"/>
    </location>
</feature>
<keyword evidence="3 6" id="KW-0812">Transmembrane</keyword>
<feature type="domain" description="PhoU" evidence="7">
    <location>
        <begin position="345"/>
        <end position="430"/>
    </location>
</feature>
<evidence type="ECO:0000256" key="5">
    <source>
        <dbReference type="ARBA" id="ARBA00023136"/>
    </source>
</evidence>
<comment type="subcellular location">
    <subcellularLocation>
        <location evidence="1">Cell membrane</location>
        <topology evidence="1">Multi-pass membrane protein</topology>
    </subcellularLocation>
</comment>
<feature type="transmembrane region" description="Helical" evidence="6">
    <location>
        <begin position="285"/>
        <end position="305"/>
    </location>
</feature>
<dbReference type="EMBL" id="JACHED010000002">
    <property type="protein sequence ID" value="MBB6497070.1"/>
    <property type="molecule type" value="Genomic_DNA"/>
</dbReference>
<evidence type="ECO:0000256" key="3">
    <source>
        <dbReference type="ARBA" id="ARBA00022692"/>
    </source>
</evidence>
<dbReference type="InterPro" id="IPR026022">
    <property type="entry name" value="PhoU_dom"/>
</dbReference>
<dbReference type="InterPro" id="IPR038078">
    <property type="entry name" value="PhoU-like_sf"/>
</dbReference>
<sequence length="541" mass="59010">MEFALIAGVLGGLALFIYGMNLMGNGLQKVAGDGLKRLIEVLTKNKYLGVLVGTVVTMLIQSSSATTVMVVGFVNASLMNLTQAIGVIMGANIGTTVTAQLVAFKLTDIAPLIVAIGVIMQLVSKKRKHSDIAEVLIGFGILFIGMHTMSSVLKPLAAEPFFTNLLMDLENPVLGLFVGLGMTLMIQSSSATIGLLIAVASTGALSLAVAFPILFGDNIGTCVTALLSSIGANRTAKRAALMHLIFNITGALIFMVLIYTTPLIPWIQSLSAGSVERQIANAHTIFNVTNTLIMLPFAGFFVYAVEKLIPIKDYEKEFMPIKHLDSRIIMETPSIAVGLGVKEVVEMGKFVRENLRLSKEALVNKNVQSIKEVHEKEKIIDTMAHEITNHLIELSNQEISDSQKLKITSLISNVTSLERIGDLAEDIVEHAENVIEDNIEFTNTAVDELNFMFDKVIVSIDTAIEAFETEDEVLVEKVTFLEDEVDNLEKTFRKQHIKRLNAKECAPKASIVFLDIIGYLERISDHAVKIATGLEEEEFDA</sequence>
<gene>
    <name evidence="9" type="ORF">HNP94_001144</name>
    <name evidence="10" type="ORF">HNP96_001111</name>
    <name evidence="8" type="ORF">MMJJ_03110</name>
</gene>
<dbReference type="Pfam" id="PF02690">
    <property type="entry name" value="Na_Pi_cotrans"/>
    <property type="match status" value="1"/>
</dbReference>
<feature type="transmembrane region" description="Helical" evidence="6">
    <location>
        <begin position="135"/>
        <end position="153"/>
    </location>
</feature>
<organism evidence="8 11">
    <name type="scientific">Methanococcus maripaludis</name>
    <name type="common">Methanococcus deltae</name>
    <dbReference type="NCBI Taxonomy" id="39152"/>
    <lineage>
        <taxon>Archaea</taxon>
        <taxon>Methanobacteriati</taxon>
        <taxon>Methanobacteriota</taxon>
        <taxon>Methanomada group</taxon>
        <taxon>Methanococci</taxon>
        <taxon>Methanococcales</taxon>
        <taxon>Methanococcaceae</taxon>
        <taxon>Methanococcus</taxon>
    </lineage>
</organism>
<evidence type="ECO:0000313" key="9">
    <source>
        <dbReference type="EMBL" id="MBA2864144.1"/>
    </source>
</evidence>
<feature type="transmembrane region" description="Helical" evidence="6">
    <location>
        <begin position="6"/>
        <end position="27"/>
    </location>
</feature>
<evidence type="ECO:0000256" key="1">
    <source>
        <dbReference type="ARBA" id="ARBA00004651"/>
    </source>
</evidence>
<proteinExistence type="predicted"/>
<feature type="transmembrane region" description="Helical" evidence="6">
    <location>
        <begin position="102"/>
        <end position="123"/>
    </location>
</feature>
<dbReference type="Proteomes" id="UP000567099">
    <property type="component" value="Unassembled WGS sequence"/>
</dbReference>
<dbReference type="PANTHER" id="PTHR10010">
    <property type="entry name" value="SOLUTE CARRIER FAMILY 34 SODIUM PHOSPHATE , MEMBER 2-RELATED"/>
    <property type="match status" value="1"/>
</dbReference>
<dbReference type="NCBIfam" id="NF037997">
    <property type="entry name" value="Na_Pi_symport"/>
    <property type="match status" value="1"/>
</dbReference>
<evidence type="ECO:0000313" key="12">
    <source>
        <dbReference type="Proteomes" id="UP000567099"/>
    </source>
</evidence>
<evidence type="ECO:0000256" key="4">
    <source>
        <dbReference type="ARBA" id="ARBA00022989"/>
    </source>
</evidence>
<feature type="domain" description="PhoU" evidence="7">
    <location>
        <begin position="452"/>
        <end position="531"/>
    </location>
</feature>
<dbReference type="GeneID" id="36101406"/>
<dbReference type="InterPro" id="IPR003841">
    <property type="entry name" value="Na/Pi_transpt"/>
</dbReference>
<protein>
    <submittedName>
        <fullName evidence="9">Phosphate:Na+ symporter</fullName>
    </submittedName>
    <submittedName>
        <fullName evidence="8">Transcriptional regulator PhoU</fullName>
    </submittedName>
</protein>
<evidence type="ECO:0000313" key="11">
    <source>
        <dbReference type="Proteomes" id="UP000239462"/>
    </source>
</evidence>
<reference evidence="8" key="2">
    <citation type="submission" date="2018-02" db="EMBL/GenBank/DDBJ databases">
        <title>Complete genome sequence of the Methanococcus maripaludis type strain JJ (DSM 2067), a model for selenoprotein synthesis in Archaea.</title>
        <authorList>
            <person name="Poehlein A."/>
            <person name="Heym D."/>
            <person name="Quitzke V."/>
            <person name="Fersch J."/>
            <person name="Daniel R."/>
            <person name="Rother M."/>
        </authorList>
    </citation>
    <scope>NUCLEOTIDE SEQUENCE [LARGE SCALE GENOMIC DNA]</scope>
    <source>
        <strain evidence="8">DSM 2067</strain>
    </source>
</reference>
<feature type="transmembrane region" description="Helical" evidence="6">
    <location>
        <begin position="48"/>
        <end position="74"/>
    </location>
</feature>
<dbReference type="EMBL" id="CP026606">
    <property type="protein sequence ID" value="AVB75728.1"/>
    <property type="molecule type" value="Genomic_DNA"/>
</dbReference>
<keyword evidence="4 6" id="KW-1133">Transmembrane helix</keyword>
<reference evidence="11" key="1">
    <citation type="journal article" date="2018" name="Genome Announc.">
        <title>Complete Genome Sequence of the Methanococcus maripaludis Type Strain JJ (DSM 2067), a Model for Selenoprotein Synthesis in Archaea.</title>
        <authorList>
            <person name="Poehlein A."/>
            <person name="Heym D."/>
            <person name="Quitzke V."/>
            <person name="Fersch J."/>
            <person name="Daniel R."/>
            <person name="Rother M."/>
        </authorList>
    </citation>
    <scope>NUCLEOTIDE SEQUENCE [LARGE SCALE GENOMIC DNA]</scope>
    <source>
        <strain evidence="11">DSM 2067</strain>
    </source>
</reference>
<dbReference type="KEGG" id="mmad:MMJJ_03110"/>
<dbReference type="Proteomes" id="UP000239462">
    <property type="component" value="Chromosome"/>
</dbReference>
<reference evidence="9 12" key="3">
    <citation type="submission" date="2020-07" db="EMBL/GenBank/DDBJ databases">
        <title>Genomic Encyclopedia of Type Strains, Phase IV (KMG-V): Genome sequencing to study the core and pangenomes of soil and plant-associated prokaryotes.</title>
        <authorList>
            <person name="Whitman W."/>
        </authorList>
    </citation>
    <scope>NUCLEOTIDE SEQUENCE [LARGE SCALE GENOMIC DNA]</scope>
    <source>
        <strain evidence="9 12">C13</strain>
        <strain evidence="10 13">D1</strain>
    </source>
</reference>
<dbReference type="GO" id="GO:0044341">
    <property type="term" value="P:sodium-dependent phosphate transport"/>
    <property type="evidence" value="ECO:0007669"/>
    <property type="project" value="InterPro"/>
</dbReference>
<feature type="transmembrane region" description="Helical" evidence="6">
    <location>
        <begin position="244"/>
        <end position="264"/>
    </location>
</feature>
<dbReference type="EMBL" id="JACDUO010000001">
    <property type="protein sequence ID" value="MBA2864144.1"/>
    <property type="molecule type" value="Genomic_DNA"/>
</dbReference>
<keyword evidence="2" id="KW-1003">Cell membrane</keyword>
<dbReference type="SUPFAM" id="SSF109755">
    <property type="entry name" value="PhoU-like"/>
    <property type="match status" value="1"/>
</dbReference>
<keyword evidence="5 6" id="KW-0472">Membrane</keyword>
<dbReference type="NCBIfam" id="TIGR00704">
    <property type="entry name" value="NaPi_cotrn_rel"/>
    <property type="match status" value="1"/>
</dbReference>
<dbReference type="GO" id="GO:0005886">
    <property type="term" value="C:plasma membrane"/>
    <property type="evidence" value="ECO:0007669"/>
    <property type="project" value="UniProtKB-SubCell"/>
</dbReference>
<dbReference type="Gene3D" id="1.20.58.220">
    <property type="entry name" value="Phosphate transport system protein phou homolog 2, domain 2"/>
    <property type="match status" value="1"/>
</dbReference>
<dbReference type="GO" id="GO:0005436">
    <property type="term" value="F:sodium:phosphate symporter activity"/>
    <property type="evidence" value="ECO:0007669"/>
    <property type="project" value="InterPro"/>
</dbReference>